<evidence type="ECO:0000259" key="1">
    <source>
        <dbReference type="PROSITE" id="PS51186"/>
    </source>
</evidence>
<dbReference type="AlphaFoldDB" id="A0A1N6T0Z8"/>
<dbReference type="Gene3D" id="3.40.630.30">
    <property type="match status" value="1"/>
</dbReference>
<dbReference type="GO" id="GO:0008999">
    <property type="term" value="F:protein-N-terminal-alanine acetyltransferase activity"/>
    <property type="evidence" value="ECO:0007669"/>
    <property type="project" value="TreeGrafter"/>
</dbReference>
<dbReference type="EMBL" id="FTNM01000001">
    <property type="protein sequence ID" value="SIQ47032.1"/>
    <property type="molecule type" value="Genomic_DNA"/>
</dbReference>
<dbReference type="PANTHER" id="PTHR43441:SF12">
    <property type="entry name" value="RIBOSOMAL N-ACETYLTRANSFERASE YDAF-RELATED"/>
    <property type="match status" value="1"/>
</dbReference>
<dbReference type="OrthoDB" id="9788916at2"/>
<dbReference type="InterPro" id="IPR051908">
    <property type="entry name" value="Ribosomal_N-acetyltransferase"/>
</dbReference>
<evidence type="ECO:0000313" key="3">
    <source>
        <dbReference type="Proteomes" id="UP000185924"/>
    </source>
</evidence>
<dbReference type="GO" id="GO:1990189">
    <property type="term" value="F:protein N-terminal-serine acetyltransferase activity"/>
    <property type="evidence" value="ECO:0007669"/>
    <property type="project" value="TreeGrafter"/>
</dbReference>
<dbReference type="SUPFAM" id="SSF55729">
    <property type="entry name" value="Acyl-CoA N-acyltransferases (Nat)"/>
    <property type="match status" value="1"/>
</dbReference>
<evidence type="ECO:0000313" key="2">
    <source>
        <dbReference type="EMBL" id="SIQ47032.1"/>
    </source>
</evidence>
<organism evidence="2 3">
    <name type="scientific">Pontibacter lucknowensis</name>
    <dbReference type="NCBI Taxonomy" id="1077936"/>
    <lineage>
        <taxon>Bacteria</taxon>
        <taxon>Pseudomonadati</taxon>
        <taxon>Bacteroidota</taxon>
        <taxon>Cytophagia</taxon>
        <taxon>Cytophagales</taxon>
        <taxon>Hymenobacteraceae</taxon>
        <taxon>Pontibacter</taxon>
    </lineage>
</organism>
<sequence length="198" mass="22498">MRSVSTLQPLIVTPDINLHEAQVNDAPALYQLIDHGRLYLREWLPFIDSSFSASDTRLFLQTVTAPGNLQEQVYTIRFQEKEAGIIGYKAIDRVNSKLEIGYWLGEEFQGKGIMIRSCAALVANAFEQMRMNRIQIKVGVGNSKSSRIPQKLGFKLEGIERDGEWLRGRFIDLEVYSLLKREWQENPVSFASGGSDRS</sequence>
<keyword evidence="2" id="KW-0808">Transferase</keyword>
<dbReference type="RefSeq" id="WP_007655878.1">
    <property type="nucleotide sequence ID" value="NZ_FTNM01000001.1"/>
</dbReference>
<name>A0A1N6T0Z8_9BACT</name>
<dbReference type="PANTHER" id="PTHR43441">
    <property type="entry name" value="RIBOSOMAL-PROTEIN-SERINE ACETYLTRANSFERASE"/>
    <property type="match status" value="1"/>
</dbReference>
<dbReference type="STRING" id="1077936.SAMN05421545_0064"/>
<dbReference type="InterPro" id="IPR000182">
    <property type="entry name" value="GNAT_dom"/>
</dbReference>
<dbReference type="InterPro" id="IPR016181">
    <property type="entry name" value="Acyl_CoA_acyltransferase"/>
</dbReference>
<dbReference type="Pfam" id="PF13302">
    <property type="entry name" value="Acetyltransf_3"/>
    <property type="match status" value="1"/>
</dbReference>
<proteinExistence type="predicted"/>
<dbReference type="GO" id="GO:0005737">
    <property type="term" value="C:cytoplasm"/>
    <property type="evidence" value="ECO:0007669"/>
    <property type="project" value="TreeGrafter"/>
</dbReference>
<accession>A0A1N6T0Z8</accession>
<feature type="domain" description="N-acetyltransferase" evidence="1">
    <location>
        <begin position="16"/>
        <end position="182"/>
    </location>
</feature>
<reference evidence="3" key="1">
    <citation type="submission" date="2017-01" db="EMBL/GenBank/DDBJ databases">
        <authorList>
            <person name="Varghese N."/>
            <person name="Submissions S."/>
        </authorList>
    </citation>
    <scope>NUCLEOTIDE SEQUENCE [LARGE SCALE GENOMIC DNA]</scope>
    <source>
        <strain evidence="3">DM9</strain>
    </source>
</reference>
<keyword evidence="3" id="KW-1185">Reference proteome</keyword>
<protein>
    <submittedName>
        <fullName evidence="2">Ribosomal-protein-serine acetyltransferase</fullName>
    </submittedName>
</protein>
<gene>
    <name evidence="2" type="ORF">SAMN05421545_0064</name>
</gene>
<dbReference type="Proteomes" id="UP000185924">
    <property type="component" value="Unassembled WGS sequence"/>
</dbReference>
<dbReference type="PROSITE" id="PS51186">
    <property type="entry name" value="GNAT"/>
    <property type="match status" value="1"/>
</dbReference>